<dbReference type="AlphaFoldDB" id="A0A9J5YDA8"/>
<accession>A0A9J5YDA8</accession>
<gene>
    <name evidence="1" type="ORF">H5410_029643</name>
</gene>
<keyword evidence="2" id="KW-1185">Reference proteome</keyword>
<reference evidence="1 2" key="1">
    <citation type="submission" date="2020-09" db="EMBL/GenBank/DDBJ databases">
        <title>De no assembly of potato wild relative species, Solanum commersonii.</title>
        <authorList>
            <person name="Cho K."/>
        </authorList>
    </citation>
    <scope>NUCLEOTIDE SEQUENCE [LARGE SCALE GENOMIC DNA]</scope>
    <source>
        <strain evidence="1">LZ3.2</strain>
        <tissue evidence="1">Leaf</tissue>
    </source>
</reference>
<dbReference type="Proteomes" id="UP000824120">
    <property type="component" value="Chromosome 6"/>
</dbReference>
<dbReference type="EMBL" id="JACXVP010000006">
    <property type="protein sequence ID" value="KAG5598273.1"/>
    <property type="molecule type" value="Genomic_DNA"/>
</dbReference>
<evidence type="ECO:0000313" key="1">
    <source>
        <dbReference type="EMBL" id="KAG5598273.1"/>
    </source>
</evidence>
<proteinExistence type="predicted"/>
<organism evidence="1 2">
    <name type="scientific">Solanum commersonii</name>
    <name type="common">Commerson's wild potato</name>
    <name type="synonym">Commerson's nightshade</name>
    <dbReference type="NCBI Taxonomy" id="4109"/>
    <lineage>
        <taxon>Eukaryota</taxon>
        <taxon>Viridiplantae</taxon>
        <taxon>Streptophyta</taxon>
        <taxon>Embryophyta</taxon>
        <taxon>Tracheophyta</taxon>
        <taxon>Spermatophyta</taxon>
        <taxon>Magnoliopsida</taxon>
        <taxon>eudicotyledons</taxon>
        <taxon>Gunneridae</taxon>
        <taxon>Pentapetalae</taxon>
        <taxon>asterids</taxon>
        <taxon>lamiids</taxon>
        <taxon>Solanales</taxon>
        <taxon>Solanaceae</taxon>
        <taxon>Solanoideae</taxon>
        <taxon>Solaneae</taxon>
        <taxon>Solanum</taxon>
    </lineage>
</organism>
<evidence type="ECO:0000313" key="2">
    <source>
        <dbReference type="Proteomes" id="UP000824120"/>
    </source>
</evidence>
<name>A0A9J5YDA8_SOLCO</name>
<protein>
    <submittedName>
        <fullName evidence="1">Uncharacterized protein</fullName>
    </submittedName>
</protein>
<comment type="caution">
    <text evidence="1">The sequence shown here is derived from an EMBL/GenBank/DDBJ whole genome shotgun (WGS) entry which is preliminary data.</text>
</comment>
<sequence length="88" mass="10550">MLLVQLSQILHLMHLLLHLTVISVDLLKLLLQWQFFAFAHQKVEFHVLQPWCLDPEQRSFSVNDRDSLFEKPVFHRRSSNKRPLNNTF</sequence>